<name>A0ABY1XPB7_9HYPH</name>
<gene>
    <name evidence="3" type="ORF">ELH03_00955</name>
</gene>
<dbReference type="RefSeq" id="WP_130765873.1">
    <property type="nucleotide sequence ID" value="NZ_SILG01000001.1"/>
</dbReference>
<keyword evidence="2" id="KW-1133">Transmembrane helix</keyword>
<evidence type="ECO:0000256" key="2">
    <source>
        <dbReference type="SAM" id="Phobius"/>
    </source>
</evidence>
<accession>A0ABY1XPB7</accession>
<protein>
    <submittedName>
        <fullName evidence="3">Regulator</fullName>
    </submittedName>
</protein>
<feature type="region of interest" description="Disordered" evidence="1">
    <location>
        <begin position="64"/>
        <end position="90"/>
    </location>
</feature>
<organism evidence="3 4">
    <name type="scientific">Rhizobium beringeri</name>
    <dbReference type="NCBI Taxonomy" id="3019934"/>
    <lineage>
        <taxon>Bacteria</taxon>
        <taxon>Pseudomonadati</taxon>
        <taxon>Pseudomonadota</taxon>
        <taxon>Alphaproteobacteria</taxon>
        <taxon>Hyphomicrobiales</taxon>
        <taxon>Rhizobiaceae</taxon>
        <taxon>Rhizobium/Agrobacterium group</taxon>
        <taxon>Rhizobium</taxon>
    </lineage>
</organism>
<keyword evidence="4" id="KW-1185">Reference proteome</keyword>
<feature type="region of interest" description="Disordered" evidence="1">
    <location>
        <begin position="207"/>
        <end position="241"/>
    </location>
</feature>
<reference evidence="3 4" key="1">
    <citation type="submission" date="2019-02" db="EMBL/GenBank/DDBJ databases">
        <title>The genomic architecture of introgression among sibling species of bacteria.</title>
        <authorList>
            <person name="Cavassim M.I.A."/>
            <person name="Moeskjaer S."/>
            <person name="Moslemi C."/>
            <person name="Fields B."/>
            <person name="Bachmann A."/>
            <person name="Vilhjalmsson B."/>
            <person name="Schierup M.H."/>
            <person name="Young J.P.W."/>
            <person name="Andersen S.U."/>
        </authorList>
    </citation>
    <scope>NUCLEOTIDE SEQUENCE [LARGE SCALE GENOMIC DNA]</scope>
    <source>
        <strain evidence="3 4">SM51</strain>
    </source>
</reference>
<sequence>MSGLETAIRTALENSDRDNPEVRARIYQSARQALEAGLRKQDITDTEVVAHHRHRLESTIHAIEGEERDRLHPRQRPPEVPVPPVVEMPPPPVHQASVDEFDGPMVSGETRAPDVAPNRGDESSLDDVHAGSADHLAAAPVGEERLARGQRATNMDFRPERAAGRRKPRKFFSRLLVWCVLLAFIGIGAWWAHTSGLLMTAAERDTSVANPPASTQPEDFTGNDDSAGNAASHTDQPVTIDPQNSFSADWIPLFKPEDADKITSGPRARTEKIAENDGPAVRLISESGTADGNISISVPPSVLQQLAGKSSTIALTLQSTTDEPTQITVECNFQTLGNCARHRFNVTREKSDALLQVKFDRSLAPNSPGTLTINSDLDGKARGINLFAIRILPGQ</sequence>
<comment type="caution">
    <text evidence="3">The sequence shown here is derived from an EMBL/GenBank/DDBJ whole genome shotgun (WGS) entry which is preliminary data.</text>
</comment>
<dbReference type="EMBL" id="SILG01000001">
    <property type="protein sequence ID" value="TBE69441.1"/>
    <property type="molecule type" value="Genomic_DNA"/>
</dbReference>
<keyword evidence="2" id="KW-0812">Transmembrane</keyword>
<feature type="compositionally biased region" description="Pro residues" evidence="1">
    <location>
        <begin position="78"/>
        <end position="90"/>
    </location>
</feature>
<keyword evidence="2" id="KW-0472">Membrane</keyword>
<feature type="region of interest" description="Disordered" evidence="1">
    <location>
        <begin position="1"/>
        <end position="20"/>
    </location>
</feature>
<evidence type="ECO:0000256" key="1">
    <source>
        <dbReference type="SAM" id="MobiDB-lite"/>
    </source>
</evidence>
<feature type="compositionally biased region" description="Basic and acidic residues" evidence="1">
    <location>
        <begin position="119"/>
        <end position="129"/>
    </location>
</feature>
<evidence type="ECO:0000313" key="3">
    <source>
        <dbReference type="EMBL" id="TBE69441.1"/>
    </source>
</evidence>
<proteinExistence type="predicted"/>
<dbReference type="Proteomes" id="UP000291302">
    <property type="component" value="Unassembled WGS sequence"/>
</dbReference>
<feature type="transmembrane region" description="Helical" evidence="2">
    <location>
        <begin position="171"/>
        <end position="192"/>
    </location>
</feature>
<feature type="region of interest" description="Disordered" evidence="1">
    <location>
        <begin position="106"/>
        <end position="164"/>
    </location>
</feature>
<evidence type="ECO:0000313" key="4">
    <source>
        <dbReference type="Proteomes" id="UP000291302"/>
    </source>
</evidence>